<evidence type="ECO:0000313" key="3">
    <source>
        <dbReference type="Proteomes" id="UP000053573"/>
    </source>
</evidence>
<organism evidence="2 3">
    <name type="scientific">Blastomyces silverae</name>
    <dbReference type="NCBI Taxonomy" id="2060906"/>
    <lineage>
        <taxon>Eukaryota</taxon>
        <taxon>Fungi</taxon>
        <taxon>Dikarya</taxon>
        <taxon>Ascomycota</taxon>
        <taxon>Pezizomycotina</taxon>
        <taxon>Eurotiomycetes</taxon>
        <taxon>Eurotiomycetidae</taxon>
        <taxon>Onygenales</taxon>
        <taxon>Ajellomycetaceae</taxon>
        <taxon>Blastomyces</taxon>
    </lineage>
</organism>
<accession>A0A0H1BBV3</accession>
<sequence length="101" mass="11227">MLSARTPAIDRHASPHPLMTPRRGSPPKPAARASRLRTLVSSARTVACRYIAPRGIGWMISRRIWKCATQSGKSMRMTMTCGLAGTSRSLTTQACRRMSRW</sequence>
<proteinExistence type="predicted"/>
<gene>
    <name evidence="2" type="ORF">EMPG_17780</name>
</gene>
<dbReference type="AlphaFoldDB" id="A0A0H1BBV3"/>
<dbReference type="Proteomes" id="UP000053573">
    <property type="component" value="Unassembled WGS sequence"/>
</dbReference>
<feature type="region of interest" description="Disordered" evidence="1">
    <location>
        <begin position="1"/>
        <end position="33"/>
    </location>
</feature>
<dbReference type="EMBL" id="LDEV01002986">
    <property type="protein sequence ID" value="KLJ06731.1"/>
    <property type="molecule type" value="Genomic_DNA"/>
</dbReference>
<keyword evidence="3" id="KW-1185">Reference proteome</keyword>
<evidence type="ECO:0000256" key="1">
    <source>
        <dbReference type="SAM" id="MobiDB-lite"/>
    </source>
</evidence>
<protein>
    <submittedName>
        <fullName evidence="2">Uncharacterized protein</fullName>
    </submittedName>
</protein>
<reference evidence="3" key="1">
    <citation type="journal article" date="2015" name="PLoS Genet.">
        <title>The dynamic genome and transcriptome of the human fungal pathogen Blastomyces and close relative Emmonsia.</title>
        <authorList>
            <person name="Munoz J.F."/>
            <person name="Gauthier G.M."/>
            <person name="Desjardins C.A."/>
            <person name="Gallo J.E."/>
            <person name="Holder J."/>
            <person name="Sullivan T.D."/>
            <person name="Marty A.J."/>
            <person name="Carmen J.C."/>
            <person name="Chen Z."/>
            <person name="Ding L."/>
            <person name="Gujja S."/>
            <person name="Magrini V."/>
            <person name="Misas E."/>
            <person name="Mitreva M."/>
            <person name="Priest M."/>
            <person name="Saif S."/>
            <person name="Whiston E.A."/>
            <person name="Young S."/>
            <person name="Zeng Q."/>
            <person name="Goldman W.E."/>
            <person name="Mardis E.R."/>
            <person name="Taylor J.W."/>
            <person name="McEwen J.G."/>
            <person name="Clay O.K."/>
            <person name="Klein B.S."/>
            <person name="Cuomo C.A."/>
        </authorList>
    </citation>
    <scope>NUCLEOTIDE SEQUENCE [LARGE SCALE GENOMIC DNA]</scope>
    <source>
        <strain evidence="3">UAMH 139</strain>
    </source>
</reference>
<evidence type="ECO:0000313" key="2">
    <source>
        <dbReference type="EMBL" id="KLJ06731.1"/>
    </source>
</evidence>
<comment type="caution">
    <text evidence="2">The sequence shown here is derived from an EMBL/GenBank/DDBJ whole genome shotgun (WGS) entry which is preliminary data.</text>
</comment>
<name>A0A0H1BBV3_9EURO</name>